<evidence type="ECO:0000313" key="3">
    <source>
        <dbReference type="Proteomes" id="UP000010552"/>
    </source>
</evidence>
<dbReference type="Proteomes" id="UP000010552">
    <property type="component" value="Unassembled WGS sequence"/>
</dbReference>
<protein>
    <submittedName>
        <fullName evidence="2">Uncharacterized protein</fullName>
    </submittedName>
</protein>
<keyword evidence="3" id="KW-1185">Reference proteome</keyword>
<feature type="region of interest" description="Disordered" evidence="1">
    <location>
        <begin position="28"/>
        <end position="49"/>
    </location>
</feature>
<accession>L5K0W1</accession>
<name>L5K0W1_PTEAL</name>
<organism evidence="2 3">
    <name type="scientific">Pteropus alecto</name>
    <name type="common">Black flying fox</name>
    <dbReference type="NCBI Taxonomy" id="9402"/>
    <lineage>
        <taxon>Eukaryota</taxon>
        <taxon>Metazoa</taxon>
        <taxon>Chordata</taxon>
        <taxon>Craniata</taxon>
        <taxon>Vertebrata</taxon>
        <taxon>Euteleostomi</taxon>
        <taxon>Mammalia</taxon>
        <taxon>Eutheria</taxon>
        <taxon>Laurasiatheria</taxon>
        <taxon>Chiroptera</taxon>
        <taxon>Yinpterochiroptera</taxon>
        <taxon>Pteropodoidea</taxon>
        <taxon>Pteropodidae</taxon>
        <taxon>Pteropodinae</taxon>
        <taxon>Pteropus</taxon>
    </lineage>
</organism>
<evidence type="ECO:0000256" key="1">
    <source>
        <dbReference type="SAM" id="MobiDB-lite"/>
    </source>
</evidence>
<reference evidence="3" key="1">
    <citation type="journal article" date="2013" name="Science">
        <title>Comparative analysis of bat genomes provides insight into the evolution of flight and immunity.</title>
        <authorList>
            <person name="Zhang G."/>
            <person name="Cowled C."/>
            <person name="Shi Z."/>
            <person name="Huang Z."/>
            <person name="Bishop-Lilly K.A."/>
            <person name="Fang X."/>
            <person name="Wynne J.W."/>
            <person name="Xiong Z."/>
            <person name="Baker M.L."/>
            <person name="Zhao W."/>
            <person name="Tachedjian M."/>
            <person name="Zhu Y."/>
            <person name="Zhou P."/>
            <person name="Jiang X."/>
            <person name="Ng J."/>
            <person name="Yang L."/>
            <person name="Wu L."/>
            <person name="Xiao J."/>
            <person name="Feng Y."/>
            <person name="Chen Y."/>
            <person name="Sun X."/>
            <person name="Zhang Y."/>
            <person name="Marsh G.A."/>
            <person name="Crameri G."/>
            <person name="Broder C.C."/>
            <person name="Frey K.G."/>
            <person name="Wang L.F."/>
            <person name="Wang J."/>
        </authorList>
    </citation>
    <scope>NUCLEOTIDE SEQUENCE [LARGE SCALE GENOMIC DNA]</scope>
</reference>
<sequence length="64" mass="7071">MVVMFSTSVSKPWAEAWFILESGAGWTSGEEEELASPSWSPPPTLHPPEDRVMLFNPEAKARAP</sequence>
<gene>
    <name evidence="2" type="ORF">PAL_GLEAN10024275</name>
</gene>
<dbReference type="EMBL" id="KB031072">
    <property type="protein sequence ID" value="ELK04138.1"/>
    <property type="molecule type" value="Genomic_DNA"/>
</dbReference>
<evidence type="ECO:0000313" key="2">
    <source>
        <dbReference type="EMBL" id="ELK04138.1"/>
    </source>
</evidence>
<proteinExistence type="predicted"/>
<dbReference type="InParanoid" id="L5K0W1"/>
<dbReference type="AlphaFoldDB" id="L5K0W1"/>